<accession>A0A3S0JBB3</accession>
<dbReference type="InterPro" id="IPR001173">
    <property type="entry name" value="Glyco_trans_2-like"/>
</dbReference>
<dbReference type="PANTHER" id="PTHR22916:SF3">
    <property type="entry name" value="UDP-GLCNAC:BETAGAL BETA-1,3-N-ACETYLGLUCOSAMINYLTRANSFERASE-LIKE PROTEIN 1"/>
    <property type="match status" value="1"/>
</dbReference>
<dbReference type="EMBL" id="RXNS01000005">
    <property type="protein sequence ID" value="RTR05353.1"/>
    <property type="molecule type" value="Genomic_DNA"/>
</dbReference>
<keyword evidence="2" id="KW-0808">Transferase</keyword>
<keyword evidence="3" id="KW-1185">Reference proteome</keyword>
<dbReference type="AlphaFoldDB" id="A0A3S0JBB3"/>
<sequence length="306" mass="34599">MNQIGEPAPCPLEPLSEGEIVDAWKSEDVVVSILCPAYQHGSFIEDAIKGFLAQRTSFRYEIIIRDDCSHDNTQEVIRKYEKAYPKIVKSRIENKNTWPNIKALPVLLGMAKGRFIAICEGDDYWIDDLKLQKQVDFLRQNRNVSLLKTRALAVEDGVIISPLLSGGTRTFMYPSSIEVPEQLSSRCYFGDTVLQAILQQQGEVCTLEDITAVWRKHSGGVCGGLLESNAEFLNLQRSQTNFWIAQYFYEQGNSREARKHMVRSLSCIAQNNVNDRKRVIASFCLGFLISSSKNLVRPWLKGLKSG</sequence>
<comment type="caution">
    <text evidence="2">The sequence shown here is derived from an EMBL/GenBank/DDBJ whole genome shotgun (WGS) entry which is preliminary data.</text>
</comment>
<evidence type="ECO:0000313" key="3">
    <source>
        <dbReference type="Proteomes" id="UP000267400"/>
    </source>
</evidence>
<organism evidence="2 3">
    <name type="scientific">Halomonas nitroreducens</name>
    <dbReference type="NCBI Taxonomy" id="447425"/>
    <lineage>
        <taxon>Bacteria</taxon>
        <taxon>Pseudomonadati</taxon>
        <taxon>Pseudomonadota</taxon>
        <taxon>Gammaproteobacteria</taxon>
        <taxon>Oceanospirillales</taxon>
        <taxon>Halomonadaceae</taxon>
        <taxon>Halomonas</taxon>
    </lineage>
</organism>
<evidence type="ECO:0000313" key="2">
    <source>
        <dbReference type="EMBL" id="RTR05353.1"/>
    </source>
</evidence>
<feature type="domain" description="Glycosyltransferase 2-like" evidence="1">
    <location>
        <begin position="32"/>
        <end position="144"/>
    </location>
</feature>
<proteinExistence type="predicted"/>
<dbReference type="InterPro" id="IPR029044">
    <property type="entry name" value="Nucleotide-diphossugar_trans"/>
</dbReference>
<dbReference type="PANTHER" id="PTHR22916">
    <property type="entry name" value="GLYCOSYLTRANSFERASE"/>
    <property type="match status" value="1"/>
</dbReference>
<dbReference type="OrthoDB" id="255821at2"/>
<dbReference type="Pfam" id="PF00535">
    <property type="entry name" value="Glycos_transf_2"/>
    <property type="match status" value="1"/>
</dbReference>
<reference evidence="2 3" key="1">
    <citation type="submission" date="2018-12" db="EMBL/GenBank/DDBJ databases">
        <authorList>
            <person name="Yu L."/>
        </authorList>
    </citation>
    <scope>NUCLEOTIDE SEQUENCE [LARGE SCALE GENOMIC DNA]</scope>
    <source>
        <strain evidence="2 3">11S</strain>
    </source>
</reference>
<evidence type="ECO:0000259" key="1">
    <source>
        <dbReference type="Pfam" id="PF00535"/>
    </source>
</evidence>
<dbReference type="Proteomes" id="UP000267400">
    <property type="component" value="Unassembled WGS sequence"/>
</dbReference>
<dbReference type="RefSeq" id="WP_126482503.1">
    <property type="nucleotide sequence ID" value="NZ_RXNS01000005.1"/>
</dbReference>
<dbReference type="Gene3D" id="3.90.550.10">
    <property type="entry name" value="Spore Coat Polysaccharide Biosynthesis Protein SpsA, Chain A"/>
    <property type="match status" value="1"/>
</dbReference>
<dbReference type="CDD" id="cd00761">
    <property type="entry name" value="Glyco_tranf_GTA_type"/>
    <property type="match status" value="1"/>
</dbReference>
<name>A0A3S0JBB3_9GAMM</name>
<dbReference type="GO" id="GO:0016758">
    <property type="term" value="F:hexosyltransferase activity"/>
    <property type="evidence" value="ECO:0007669"/>
    <property type="project" value="UniProtKB-ARBA"/>
</dbReference>
<dbReference type="SUPFAM" id="SSF53448">
    <property type="entry name" value="Nucleotide-diphospho-sugar transferases"/>
    <property type="match status" value="1"/>
</dbReference>
<gene>
    <name evidence="2" type="ORF">EKG36_07145</name>
</gene>
<protein>
    <submittedName>
        <fullName evidence="2">Glycosyltransferase family 2 protein</fullName>
    </submittedName>
</protein>